<keyword evidence="9" id="KW-1185">Reference proteome</keyword>
<dbReference type="AlphaFoldDB" id="A0AAD7DEL1"/>
<name>A0AAD7DEL1_MYCRO</name>
<evidence type="ECO:0000313" key="9">
    <source>
        <dbReference type="Proteomes" id="UP001221757"/>
    </source>
</evidence>
<accession>A0AAD7DEL1</accession>
<dbReference type="PANTHER" id="PTHR15549:SF16">
    <property type="entry name" value="EXTRACELLULAR MEMBRANE PROTEIN CFEM DOMAIN-CONTAINING PROTEIN"/>
    <property type="match status" value="1"/>
</dbReference>
<dbReference type="PANTHER" id="PTHR15549">
    <property type="entry name" value="PAIRED IMMUNOGLOBULIN-LIKE TYPE 2 RECEPTOR"/>
    <property type="match status" value="1"/>
</dbReference>
<feature type="compositionally biased region" description="Basic residues" evidence="5">
    <location>
        <begin position="43"/>
        <end position="61"/>
    </location>
</feature>
<feature type="transmembrane region" description="Helical" evidence="6">
    <location>
        <begin position="143"/>
        <end position="167"/>
    </location>
</feature>
<feature type="chain" id="PRO_5042029752" evidence="7">
    <location>
        <begin position="29"/>
        <end position="421"/>
    </location>
</feature>
<keyword evidence="3 6" id="KW-1133">Transmembrane helix</keyword>
<organism evidence="8 9">
    <name type="scientific">Mycena rosella</name>
    <name type="common">Pink bonnet</name>
    <name type="synonym">Agaricus rosellus</name>
    <dbReference type="NCBI Taxonomy" id="1033263"/>
    <lineage>
        <taxon>Eukaryota</taxon>
        <taxon>Fungi</taxon>
        <taxon>Dikarya</taxon>
        <taxon>Basidiomycota</taxon>
        <taxon>Agaricomycotina</taxon>
        <taxon>Agaricomycetes</taxon>
        <taxon>Agaricomycetidae</taxon>
        <taxon>Agaricales</taxon>
        <taxon>Marasmiineae</taxon>
        <taxon>Mycenaceae</taxon>
        <taxon>Mycena</taxon>
    </lineage>
</organism>
<evidence type="ECO:0000256" key="2">
    <source>
        <dbReference type="ARBA" id="ARBA00022692"/>
    </source>
</evidence>
<evidence type="ECO:0000256" key="4">
    <source>
        <dbReference type="ARBA" id="ARBA00023136"/>
    </source>
</evidence>
<dbReference type="EMBL" id="JARKIE010000073">
    <property type="protein sequence ID" value="KAJ7689332.1"/>
    <property type="molecule type" value="Genomic_DNA"/>
</dbReference>
<comment type="subcellular location">
    <subcellularLocation>
        <location evidence="1">Membrane</location>
        <topology evidence="1">Single-pass membrane protein</topology>
    </subcellularLocation>
</comment>
<evidence type="ECO:0000256" key="7">
    <source>
        <dbReference type="SAM" id="SignalP"/>
    </source>
</evidence>
<comment type="caution">
    <text evidence="8">The sequence shown here is derived from an EMBL/GenBank/DDBJ whole genome shotgun (WGS) entry which is preliminary data.</text>
</comment>
<gene>
    <name evidence="8" type="ORF">B0H17DRAFT_1202443</name>
</gene>
<feature type="region of interest" description="Disordered" evidence="5">
    <location>
        <begin position="329"/>
        <end position="392"/>
    </location>
</feature>
<evidence type="ECO:0000256" key="6">
    <source>
        <dbReference type="SAM" id="Phobius"/>
    </source>
</evidence>
<feature type="region of interest" description="Disordered" evidence="5">
    <location>
        <begin position="175"/>
        <end position="195"/>
    </location>
</feature>
<evidence type="ECO:0000256" key="1">
    <source>
        <dbReference type="ARBA" id="ARBA00004167"/>
    </source>
</evidence>
<feature type="compositionally biased region" description="Basic and acidic residues" evidence="5">
    <location>
        <begin position="364"/>
        <end position="373"/>
    </location>
</feature>
<keyword evidence="4 6" id="KW-0472">Membrane</keyword>
<dbReference type="GO" id="GO:0071944">
    <property type="term" value="C:cell periphery"/>
    <property type="evidence" value="ECO:0007669"/>
    <property type="project" value="UniProtKB-ARBA"/>
</dbReference>
<protein>
    <submittedName>
        <fullName evidence="8">Uncharacterized protein</fullName>
    </submittedName>
</protein>
<keyword evidence="2 6" id="KW-0812">Transmembrane</keyword>
<evidence type="ECO:0000313" key="8">
    <source>
        <dbReference type="EMBL" id="KAJ7689332.1"/>
    </source>
</evidence>
<proteinExistence type="predicted"/>
<feature type="signal peptide" evidence="7">
    <location>
        <begin position="1"/>
        <end position="28"/>
    </location>
</feature>
<keyword evidence="7" id="KW-0732">Signal</keyword>
<dbReference type="InterPro" id="IPR051694">
    <property type="entry name" value="Immunoregulatory_rcpt-like"/>
</dbReference>
<dbReference type="Proteomes" id="UP001221757">
    <property type="component" value="Unassembled WGS sequence"/>
</dbReference>
<feature type="region of interest" description="Disordered" evidence="5">
    <location>
        <begin position="38"/>
        <end position="61"/>
    </location>
</feature>
<evidence type="ECO:0000256" key="5">
    <source>
        <dbReference type="SAM" id="MobiDB-lite"/>
    </source>
</evidence>
<sequence length="421" mass="44893">MGPPHSFIALLPALAFVLLLLFAPSAHGAITNTTFDDTSSNYRHQHHRHHQHHQHHQHYQHHHGPANLITIHLYLLFLLHRRHEWLCIPVTVRLLDFPNRRCQSVIIYLGTAPSPSADTPSSGIIGGGATGPQSAASGQHANIGAIVGAVLAVLALAILALIVFFLCRRRAQRRRAREDEERRAAGLPPAPRSMRRIRGNNVLQPFVDDRPPDVPAGSVLAGNVFAAGAFATASSGAGARVGTGSGSSAPASDTRAVAAGTSASASGFGAPAGTGTAFAAELPPAFVDTAATAGRFPADSKTRTPPCQSMSLPTDDVVRTAVLVDTAYTNAHAQPGHPRVARQPSQSTHSDLSRADSMMSPSEKLPRDRDRETVVSPSDLLSPSATAYTSERERYLEHRLATLEAHVASYLPPPYEQPEEL</sequence>
<feature type="compositionally biased region" description="Polar residues" evidence="5">
    <location>
        <begin position="375"/>
        <end position="389"/>
    </location>
</feature>
<dbReference type="GO" id="GO:0016020">
    <property type="term" value="C:membrane"/>
    <property type="evidence" value="ECO:0007669"/>
    <property type="project" value="UniProtKB-SubCell"/>
</dbReference>
<evidence type="ECO:0000256" key="3">
    <source>
        <dbReference type="ARBA" id="ARBA00022989"/>
    </source>
</evidence>
<reference evidence="8" key="1">
    <citation type="submission" date="2023-03" db="EMBL/GenBank/DDBJ databases">
        <title>Massive genome expansion in bonnet fungi (Mycena s.s.) driven by repeated elements and novel gene families across ecological guilds.</title>
        <authorList>
            <consortium name="Lawrence Berkeley National Laboratory"/>
            <person name="Harder C.B."/>
            <person name="Miyauchi S."/>
            <person name="Viragh M."/>
            <person name="Kuo A."/>
            <person name="Thoen E."/>
            <person name="Andreopoulos B."/>
            <person name="Lu D."/>
            <person name="Skrede I."/>
            <person name="Drula E."/>
            <person name="Henrissat B."/>
            <person name="Morin E."/>
            <person name="Kohler A."/>
            <person name="Barry K."/>
            <person name="LaButti K."/>
            <person name="Morin E."/>
            <person name="Salamov A."/>
            <person name="Lipzen A."/>
            <person name="Mereny Z."/>
            <person name="Hegedus B."/>
            <person name="Baldrian P."/>
            <person name="Stursova M."/>
            <person name="Weitz H."/>
            <person name="Taylor A."/>
            <person name="Grigoriev I.V."/>
            <person name="Nagy L.G."/>
            <person name="Martin F."/>
            <person name="Kauserud H."/>
        </authorList>
    </citation>
    <scope>NUCLEOTIDE SEQUENCE</scope>
    <source>
        <strain evidence="8">CBHHK067</strain>
    </source>
</reference>